<keyword evidence="2" id="KW-1185">Reference proteome</keyword>
<name>A0A7N0ZT90_KALFE</name>
<sequence length="193" mass="22116">MASVSDISFTGSPYIEIDGQGVERWKLLSLRSLTRSRFLRFVNFEFVKKASQLLAWMQTLRPSNQLYLRKLAIASRQCHSPDSDFPLISQALIYLPHPSISRIASFTTRLPSLSPPLDRPLLFNPTTLILNSSVAPSTQRDDPFSSTPQLISFHNLIKSKKRQKISSPERLSRNNESYFAYSPLLYLDDQRRI</sequence>
<dbReference type="Gramene" id="Kaladp0029s0126.1.v1.1">
    <property type="protein sequence ID" value="Kaladp0029s0126.1.v1.1"/>
    <property type="gene ID" value="Kaladp0029s0126.v1.1"/>
</dbReference>
<protein>
    <submittedName>
        <fullName evidence="1">Uncharacterized protein</fullName>
    </submittedName>
</protein>
<proteinExistence type="predicted"/>
<accession>A0A7N0ZT90</accession>
<dbReference type="Proteomes" id="UP000594263">
    <property type="component" value="Unplaced"/>
</dbReference>
<evidence type="ECO:0000313" key="1">
    <source>
        <dbReference type="EnsemblPlants" id="Kaladp0029s0126.1.v1.1"/>
    </source>
</evidence>
<dbReference type="EnsemblPlants" id="Kaladp0029s0126.1.v1.1">
    <property type="protein sequence ID" value="Kaladp0029s0126.1.v1.1"/>
    <property type="gene ID" value="Kaladp0029s0126.v1.1"/>
</dbReference>
<reference evidence="1" key="1">
    <citation type="submission" date="2021-01" db="UniProtKB">
        <authorList>
            <consortium name="EnsemblPlants"/>
        </authorList>
    </citation>
    <scope>IDENTIFICATION</scope>
</reference>
<organism evidence="1 2">
    <name type="scientific">Kalanchoe fedtschenkoi</name>
    <name type="common">Lavender scallops</name>
    <name type="synonym">South American air plant</name>
    <dbReference type="NCBI Taxonomy" id="63787"/>
    <lineage>
        <taxon>Eukaryota</taxon>
        <taxon>Viridiplantae</taxon>
        <taxon>Streptophyta</taxon>
        <taxon>Embryophyta</taxon>
        <taxon>Tracheophyta</taxon>
        <taxon>Spermatophyta</taxon>
        <taxon>Magnoliopsida</taxon>
        <taxon>eudicotyledons</taxon>
        <taxon>Gunneridae</taxon>
        <taxon>Pentapetalae</taxon>
        <taxon>Saxifragales</taxon>
        <taxon>Crassulaceae</taxon>
        <taxon>Kalanchoe</taxon>
    </lineage>
</organism>
<dbReference type="AlphaFoldDB" id="A0A7N0ZT90"/>
<evidence type="ECO:0000313" key="2">
    <source>
        <dbReference type="Proteomes" id="UP000594263"/>
    </source>
</evidence>